<comment type="subcellular location">
    <subcellularLocation>
        <location evidence="1">Cell membrane</location>
        <topology evidence="1">Multi-pass membrane protein</topology>
    </subcellularLocation>
</comment>
<proteinExistence type="predicted"/>
<dbReference type="GO" id="GO:0005886">
    <property type="term" value="C:plasma membrane"/>
    <property type="evidence" value="ECO:0007669"/>
    <property type="project" value="UniProtKB-SubCell"/>
</dbReference>
<accession>A0A518GHN8</accession>
<dbReference type="AlphaFoldDB" id="A0A518GHN8"/>
<sequence>MPQDPLSSQPIAAAVLSTGTSPLDALKLRLAAQVAPRRWQTSLNRLAKSTEDGEPLEEAIRKTLGTMPNELRSICSEALRLPAPSDFLMAVARERLRTGRYWREVRILLAYPTVLLFCALGVGCLFSYAMLQVFDMSFFSFSYFFSSASSIAAKQDSVNRLDQHYAIVGLSISCVWLLLVALTLRWIGPAWTRLAVLGGTMVIGRPLRWLALRELLSRYDSVLSQGISGMPATEVLARSFAGSSLSMTSRVLQERLEAGAPLGRALSTSQLSDGLCRPALLMIDEHPGDPRHAIGDVSNLLEQLAQERCRTLSVVLPVFVLLIVGTILWATFSSYLSALESLMHYISALV</sequence>
<evidence type="ECO:0000259" key="7">
    <source>
        <dbReference type="Pfam" id="PF00482"/>
    </source>
</evidence>
<dbReference type="Proteomes" id="UP000318017">
    <property type="component" value="Chromosome"/>
</dbReference>
<dbReference type="Pfam" id="PF00482">
    <property type="entry name" value="T2SSF"/>
    <property type="match status" value="1"/>
</dbReference>
<organism evidence="8 9">
    <name type="scientific">Aureliella helgolandensis</name>
    <dbReference type="NCBI Taxonomy" id="2527968"/>
    <lineage>
        <taxon>Bacteria</taxon>
        <taxon>Pseudomonadati</taxon>
        <taxon>Planctomycetota</taxon>
        <taxon>Planctomycetia</taxon>
        <taxon>Pirellulales</taxon>
        <taxon>Pirellulaceae</taxon>
        <taxon>Aureliella</taxon>
    </lineage>
</organism>
<dbReference type="EMBL" id="CP036298">
    <property type="protein sequence ID" value="QDV28109.1"/>
    <property type="molecule type" value="Genomic_DNA"/>
</dbReference>
<keyword evidence="9" id="KW-1185">Reference proteome</keyword>
<keyword evidence="5 6" id="KW-0472">Membrane</keyword>
<evidence type="ECO:0000256" key="1">
    <source>
        <dbReference type="ARBA" id="ARBA00004651"/>
    </source>
</evidence>
<name>A0A518GHN8_9BACT</name>
<dbReference type="InterPro" id="IPR003004">
    <property type="entry name" value="GspF/PilC"/>
</dbReference>
<dbReference type="PANTHER" id="PTHR30012:SF0">
    <property type="entry name" value="TYPE II SECRETION SYSTEM PROTEIN F-RELATED"/>
    <property type="match status" value="1"/>
</dbReference>
<feature type="transmembrane region" description="Helical" evidence="6">
    <location>
        <begin position="312"/>
        <end position="332"/>
    </location>
</feature>
<feature type="transmembrane region" description="Helical" evidence="6">
    <location>
        <begin position="107"/>
        <end position="130"/>
    </location>
</feature>
<dbReference type="KEGG" id="ahel:Q31a_65040"/>
<evidence type="ECO:0000256" key="4">
    <source>
        <dbReference type="ARBA" id="ARBA00022989"/>
    </source>
</evidence>
<evidence type="ECO:0000313" key="8">
    <source>
        <dbReference type="EMBL" id="QDV28109.1"/>
    </source>
</evidence>
<dbReference type="RefSeq" id="WP_145086545.1">
    <property type="nucleotide sequence ID" value="NZ_CP036298.1"/>
</dbReference>
<evidence type="ECO:0000256" key="5">
    <source>
        <dbReference type="ARBA" id="ARBA00023136"/>
    </source>
</evidence>
<evidence type="ECO:0000256" key="3">
    <source>
        <dbReference type="ARBA" id="ARBA00022692"/>
    </source>
</evidence>
<evidence type="ECO:0000313" key="9">
    <source>
        <dbReference type="Proteomes" id="UP000318017"/>
    </source>
</evidence>
<feature type="transmembrane region" description="Helical" evidence="6">
    <location>
        <begin position="165"/>
        <end position="184"/>
    </location>
</feature>
<feature type="domain" description="Type II secretion system protein GspF" evidence="7">
    <location>
        <begin position="13"/>
        <end position="131"/>
    </location>
</feature>
<dbReference type="PANTHER" id="PTHR30012">
    <property type="entry name" value="GENERAL SECRETION PATHWAY PROTEIN"/>
    <property type="match status" value="1"/>
</dbReference>
<evidence type="ECO:0000256" key="2">
    <source>
        <dbReference type="ARBA" id="ARBA00022475"/>
    </source>
</evidence>
<evidence type="ECO:0000256" key="6">
    <source>
        <dbReference type="SAM" id="Phobius"/>
    </source>
</evidence>
<reference evidence="8 9" key="1">
    <citation type="submission" date="2019-02" db="EMBL/GenBank/DDBJ databases">
        <title>Deep-cultivation of Planctomycetes and their phenomic and genomic characterization uncovers novel biology.</title>
        <authorList>
            <person name="Wiegand S."/>
            <person name="Jogler M."/>
            <person name="Boedeker C."/>
            <person name="Pinto D."/>
            <person name="Vollmers J."/>
            <person name="Rivas-Marin E."/>
            <person name="Kohn T."/>
            <person name="Peeters S.H."/>
            <person name="Heuer A."/>
            <person name="Rast P."/>
            <person name="Oberbeckmann S."/>
            <person name="Bunk B."/>
            <person name="Jeske O."/>
            <person name="Meyerdierks A."/>
            <person name="Storesund J.E."/>
            <person name="Kallscheuer N."/>
            <person name="Luecker S."/>
            <person name="Lage O.M."/>
            <person name="Pohl T."/>
            <person name="Merkel B.J."/>
            <person name="Hornburger P."/>
            <person name="Mueller R.-W."/>
            <person name="Bruemmer F."/>
            <person name="Labrenz M."/>
            <person name="Spormann A.M."/>
            <person name="Op den Camp H."/>
            <person name="Overmann J."/>
            <person name="Amann R."/>
            <person name="Jetten M.S.M."/>
            <person name="Mascher T."/>
            <person name="Medema M.H."/>
            <person name="Devos D.P."/>
            <person name="Kaster A.-K."/>
            <person name="Ovreas L."/>
            <person name="Rohde M."/>
            <person name="Galperin M.Y."/>
            <person name="Jogler C."/>
        </authorList>
    </citation>
    <scope>NUCLEOTIDE SEQUENCE [LARGE SCALE GENOMIC DNA]</scope>
    <source>
        <strain evidence="8 9">Q31a</strain>
    </source>
</reference>
<keyword evidence="3 6" id="KW-0812">Transmembrane</keyword>
<gene>
    <name evidence="8" type="ORF">Q31a_65040</name>
</gene>
<keyword evidence="4 6" id="KW-1133">Transmembrane helix</keyword>
<dbReference type="InterPro" id="IPR018076">
    <property type="entry name" value="T2SS_GspF_dom"/>
</dbReference>
<protein>
    <submittedName>
        <fullName evidence="8">Type IV pilin biogenesis protein</fullName>
    </submittedName>
</protein>
<keyword evidence="2" id="KW-1003">Cell membrane</keyword>